<dbReference type="Proteomes" id="UP000558958">
    <property type="component" value="Unassembled WGS sequence"/>
</dbReference>
<proteinExistence type="predicted"/>
<evidence type="ECO:0000313" key="4">
    <source>
        <dbReference type="Proteomes" id="UP000558958"/>
    </source>
</evidence>
<feature type="domain" description="Death" evidence="1">
    <location>
        <begin position="98"/>
        <end position="180"/>
    </location>
</feature>
<evidence type="ECO:0000259" key="2">
    <source>
        <dbReference type="PROSITE" id="PS50168"/>
    </source>
</evidence>
<name>A0A7K8YIH5_9PASS</name>
<evidence type="ECO:0000259" key="1">
    <source>
        <dbReference type="PROSITE" id="PS50017"/>
    </source>
</evidence>
<feature type="non-terminal residue" evidence="3">
    <location>
        <position position="180"/>
    </location>
</feature>
<dbReference type="AlphaFoldDB" id="A0A7K8YIH5"/>
<dbReference type="SMART" id="SM00031">
    <property type="entry name" value="DED"/>
    <property type="match status" value="1"/>
</dbReference>
<dbReference type="InterPro" id="IPR011029">
    <property type="entry name" value="DEATH-like_dom_sf"/>
</dbReference>
<dbReference type="GO" id="GO:0042981">
    <property type="term" value="P:regulation of apoptotic process"/>
    <property type="evidence" value="ECO:0007669"/>
    <property type="project" value="InterPro"/>
</dbReference>
<feature type="domain" description="DED" evidence="2">
    <location>
        <begin position="1"/>
        <end position="78"/>
    </location>
</feature>
<dbReference type="InterPro" id="IPR016729">
    <property type="entry name" value="FADD"/>
</dbReference>
<dbReference type="GO" id="GO:0097191">
    <property type="term" value="P:extrinsic apoptotic signaling pathway"/>
    <property type="evidence" value="ECO:0007669"/>
    <property type="project" value="TreeGrafter"/>
</dbReference>
<dbReference type="Pfam" id="PF00531">
    <property type="entry name" value="Death"/>
    <property type="match status" value="1"/>
</dbReference>
<dbReference type="Gene3D" id="1.10.533.10">
    <property type="entry name" value="Death Domain, Fas"/>
    <property type="match status" value="2"/>
</dbReference>
<protein>
    <submittedName>
        <fullName evidence="3">FADD protein</fullName>
    </submittedName>
</protein>
<evidence type="ECO:0000313" key="3">
    <source>
        <dbReference type="EMBL" id="NXG03334.1"/>
    </source>
</evidence>
<gene>
    <name evidence="3" type="primary">Fadd</name>
    <name evidence="3" type="ORF">SAKLUC_R05468</name>
</gene>
<comment type="caution">
    <text evidence="3">The sequence shown here is derived from an EMBL/GenBank/DDBJ whole genome shotgun (WGS) entry which is preliminary data.</text>
</comment>
<dbReference type="SUPFAM" id="SSF47986">
    <property type="entry name" value="DEATH domain"/>
    <property type="match status" value="1"/>
</dbReference>
<dbReference type="GO" id="GO:0089720">
    <property type="term" value="F:caspase binding"/>
    <property type="evidence" value="ECO:0007669"/>
    <property type="project" value="TreeGrafter"/>
</dbReference>
<sequence>FLGMLHAIAAGLPQDEVESMLFLCHENIPKRRREAVRSGMDLFSILMEQGLLAPDNLRLLKSLLKHIRRSDLLSLVQEFEERGELVAPEDQPDEHEIRRVAIAVIRERVGKEWKKLMRELGLSEVALDRIETANRCNLYEQLVQGLREWQRMKGRDAKVADLIKALRACLLNYVADVVEE</sequence>
<dbReference type="CDD" id="cd08336">
    <property type="entry name" value="DED_FADD"/>
    <property type="match status" value="1"/>
</dbReference>
<dbReference type="EMBL" id="VWZD01004327">
    <property type="protein sequence ID" value="NXG03334.1"/>
    <property type="molecule type" value="Genomic_DNA"/>
</dbReference>
<dbReference type="GO" id="GO:0045089">
    <property type="term" value="P:positive regulation of innate immune response"/>
    <property type="evidence" value="ECO:0007669"/>
    <property type="project" value="TreeGrafter"/>
</dbReference>
<dbReference type="GO" id="GO:0005123">
    <property type="term" value="F:death receptor binding"/>
    <property type="evidence" value="ECO:0007669"/>
    <property type="project" value="TreeGrafter"/>
</dbReference>
<dbReference type="PANTHER" id="PTHR15077">
    <property type="entry name" value="FAS-ASSOCIATING DEATH DOMAIN-CONTAINING PROTEIN FADD"/>
    <property type="match status" value="1"/>
</dbReference>
<dbReference type="PANTHER" id="PTHR15077:SF10">
    <property type="entry name" value="FAS-ASSOCIATED DEATH DOMAIN PROTEIN"/>
    <property type="match status" value="1"/>
</dbReference>
<dbReference type="FunFam" id="1.10.533.10:FF:000059">
    <property type="entry name" value="Fas-associated via death domain"/>
    <property type="match status" value="1"/>
</dbReference>
<accession>A0A7K8YIH5</accession>
<dbReference type="InterPro" id="IPR000488">
    <property type="entry name" value="Death_dom"/>
</dbReference>
<dbReference type="PROSITE" id="PS50168">
    <property type="entry name" value="DED"/>
    <property type="match status" value="1"/>
</dbReference>
<keyword evidence="4" id="KW-1185">Reference proteome</keyword>
<organism evidence="3 4">
    <name type="scientific">Sakesphorus luctuosus</name>
    <dbReference type="NCBI Taxonomy" id="419690"/>
    <lineage>
        <taxon>Eukaryota</taxon>
        <taxon>Metazoa</taxon>
        <taxon>Chordata</taxon>
        <taxon>Craniata</taxon>
        <taxon>Vertebrata</taxon>
        <taxon>Euteleostomi</taxon>
        <taxon>Archelosauria</taxon>
        <taxon>Archosauria</taxon>
        <taxon>Dinosauria</taxon>
        <taxon>Saurischia</taxon>
        <taxon>Theropoda</taxon>
        <taxon>Coelurosauria</taxon>
        <taxon>Aves</taxon>
        <taxon>Neognathae</taxon>
        <taxon>Neoaves</taxon>
        <taxon>Telluraves</taxon>
        <taxon>Australaves</taxon>
        <taxon>Passeriformes</taxon>
        <taxon>Thamnophilidae</taxon>
        <taxon>Sakesphorus</taxon>
    </lineage>
</organism>
<dbReference type="PROSITE" id="PS50017">
    <property type="entry name" value="DEATH_DOMAIN"/>
    <property type="match status" value="1"/>
</dbReference>
<dbReference type="Pfam" id="PF01335">
    <property type="entry name" value="DED"/>
    <property type="match status" value="1"/>
</dbReference>
<dbReference type="InterPro" id="IPR001875">
    <property type="entry name" value="DED_dom"/>
</dbReference>
<feature type="non-terminal residue" evidence="3">
    <location>
        <position position="1"/>
    </location>
</feature>
<dbReference type="GO" id="GO:0031265">
    <property type="term" value="C:CD95 death-inducing signaling complex"/>
    <property type="evidence" value="ECO:0007669"/>
    <property type="project" value="TreeGrafter"/>
</dbReference>
<reference evidence="3 4" key="1">
    <citation type="submission" date="2019-09" db="EMBL/GenBank/DDBJ databases">
        <title>Bird 10,000 Genomes (B10K) Project - Family phase.</title>
        <authorList>
            <person name="Zhang G."/>
        </authorList>
    </citation>
    <scope>NUCLEOTIDE SEQUENCE [LARGE SCALE GENOMIC DNA]</scope>
    <source>
        <strain evidence="3">B10K-DU-001-06</strain>
        <tissue evidence="3">Muscle</tissue>
    </source>
</reference>
<dbReference type="SMART" id="SM00005">
    <property type="entry name" value="DEATH"/>
    <property type="match status" value="1"/>
</dbReference>